<dbReference type="PROSITE" id="PS50008">
    <property type="entry name" value="PIPLC_Y_DOMAIN"/>
    <property type="match status" value="1"/>
</dbReference>
<keyword evidence="2 5" id="KW-0378">Hydrolase</keyword>
<dbReference type="SMART" id="SM00149">
    <property type="entry name" value="PLCYc"/>
    <property type="match status" value="1"/>
</dbReference>
<dbReference type="InterPro" id="IPR017946">
    <property type="entry name" value="PLC-like_Pdiesterase_TIM-brl"/>
</dbReference>
<dbReference type="Proteomes" id="UP000812966">
    <property type="component" value="Unassembled WGS sequence"/>
</dbReference>
<dbReference type="GO" id="GO:0004435">
    <property type="term" value="F:phosphatidylinositol-4,5-bisphosphate phospholipase C activity"/>
    <property type="evidence" value="ECO:0007669"/>
    <property type="project" value="UniProtKB-EC"/>
</dbReference>
<dbReference type="Pfam" id="PF00387">
    <property type="entry name" value="PI-PLC-Y"/>
    <property type="match status" value="1"/>
</dbReference>
<protein>
    <recommendedName>
        <fullName evidence="1 5">Phosphoinositide phospholipase C</fullName>
        <ecNumber evidence="1 5">3.1.4.11</ecNumber>
    </recommendedName>
</protein>
<dbReference type="InterPro" id="IPR011993">
    <property type="entry name" value="PH-like_dom_sf"/>
</dbReference>
<dbReference type="Gene3D" id="3.20.20.190">
    <property type="entry name" value="Phosphatidylinositol (PI) phosphodiesterase"/>
    <property type="match status" value="1"/>
</dbReference>
<dbReference type="Gene3D" id="2.30.29.30">
    <property type="entry name" value="Pleckstrin-homology domain (PH domain)/Phosphotyrosine-binding domain (PTB)"/>
    <property type="match status" value="1"/>
</dbReference>
<comment type="catalytic activity">
    <reaction evidence="5">
        <text>a 1,2-diacyl-sn-glycero-3-phospho-(1D-myo-inositol-4,5-bisphosphate) + H2O = 1D-myo-inositol 1,4,5-trisphosphate + a 1,2-diacyl-sn-glycerol + H(+)</text>
        <dbReference type="Rhea" id="RHEA:33179"/>
        <dbReference type="ChEBI" id="CHEBI:15377"/>
        <dbReference type="ChEBI" id="CHEBI:15378"/>
        <dbReference type="ChEBI" id="CHEBI:17815"/>
        <dbReference type="ChEBI" id="CHEBI:58456"/>
        <dbReference type="ChEBI" id="CHEBI:203600"/>
        <dbReference type="EC" id="3.1.4.11"/>
    </reaction>
</comment>
<gene>
    <name evidence="9" type="ORF">FFLO_04304</name>
</gene>
<dbReference type="InterPro" id="IPR001711">
    <property type="entry name" value="PLipase_C_Pinositol-sp_Y"/>
</dbReference>
<dbReference type="GO" id="GO:0005509">
    <property type="term" value="F:calcium ion binding"/>
    <property type="evidence" value="ECO:0007669"/>
    <property type="project" value="InterPro"/>
</dbReference>
<evidence type="ECO:0000313" key="10">
    <source>
        <dbReference type="Proteomes" id="UP000812966"/>
    </source>
</evidence>
<dbReference type="SUPFAM" id="SSF49562">
    <property type="entry name" value="C2 domain (Calcium/lipid-binding domain, CaLB)"/>
    <property type="match status" value="1"/>
</dbReference>
<dbReference type="PANTHER" id="PTHR10336:SF36">
    <property type="entry name" value="1-PHOSPHATIDYLINOSITOL 4,5-BISPHOSPHATE PHOSPHODIESTERASE BETA-4"/>
    <property type="match status" value="1"/>
</dbReference>
<evidence type="ECO:0000313" key="9">
    <source>
        <dbReference type="EMBL" id="KAG7531506.1"/>
    </source>
</evidence>
<dbReference type="PANTHER" id="PTHR10336">
    <property type="entry name" value="PHOSPHOINOSITIDE-SPECIFIC PHOSPHOLIPASE C FAMILY PROTEIN"/>
    <property type="match status" value="1"/>
</dbReference>
<name>A0A8K0JKL8_9TREE</name>
<evidence type="ECO:0000256" key="1">
    <source>
        <dbReference type="ARBA" id="ARBA00012368"/>
    </source>
</evidence>
<feature type="domain" description="EF-hand" evidence="8">
    <location>
        <begin position="166"/>
        <end position="201"/>
    </location>
</feature>
<dbReference type="EC" id="3.1.4.11" evidence="1 5"/>
<evidence type="ECO:0000256" key="4">
    <source>
        <dbReference type="ARBA" id="ARBA00023098"/>
    </source>
</evidence>
<organism evidence="9 10">
    <name type="scientific">Filobasidium floriforme</name>
    <dbReference type="NCBI Taxonomy" id="5210"/>
    <lineage>
        <taxon>Eukaryota</taxon>
        <taxon>Fungi</taxon>
        <taxon>Dikarya</taxon>
        <taxon>Basidiomycota</taxon>
        <taxon>Agaricomycotina</taxon>
        <taxon>Tremellomycetes</taxon>
        <taxon>Filobasidiales</taxon>
        <taxon>Filobasidiaceae</taxon>
        <taxon>Filobasidium</taxon>
    </lineage>
</organism>
<dbReference type="Pfam" id="PF00388">
    <property type="entry name" value="PI-PLC-X"/>
    <property type="match status" value="1"/>
</dbReference>
<dbReference type="Gene3D" id="2.60.40.150">
    <property type="entry name" value="C2 domain"/>
    <property type="match status" value="1"/>
</dbReference>
<dbReference type="EMBL" id="JABELV010000089">
    <property type="protein sequence ID" value="KAG7531506.1"/>
    <property type="molecule type" value="Genomic_DNA"/>
</dbReference>
<sequence length="885" mass="97157">MDGSSIATSSAASVSTSKPASQSQIPSILLHGVPMIKLSNKKVKQRTVWLSAEGPSIRWDSRKLGVVRIDQIREVRYGLSASPSQPVPGLTESARTRWITIVYTQPPASWKTLNIVALKDDDFNLWLETISNLLGAIRGISMSMDTGNATGGVIGITGDKPAVAGMNLHQRDSCWIEADQDQDEKISYDEVCRACKRMGIVMNDIDSIIASYCEVNAENKGYLTITDFTLLLKMLKRQPEIQEIYESLTQEGPLDGKRFGQFLREVQKSKLPENEVNRIYIDLVRGAEAMDFESTSTSVPTDASTADDFPVTSEQTSSMAGSAAGLSLEQFTTFLSAPVNAVLNPSQRKVCQDMNRPLSDYFISSSHNTYLIGHQWKGESTVEGYVRALLAGCRSVEMDIYDGDDEPIVYHGKTLTGSVSVRAVCVAIASYAFMASPYPIIISAEMHCGPEQQLKLVGILKDVFGEQLVTAELQTIRKAEATAELTQLPTPEQLKYRILFKSKRTLEPATGSGSDPSALPAISDSTDTTESSEPDHPLSRSPRARTFLDKVTSKVAKLTTSPPPSPPVSFGQNNPQMPRRSRSSSVSSAVKMSRKQGIVPELAALMIYTAGVKYRGFSKLVEYKAEEMFSVSEKVGTKILRATPLDFIKHNRVHLSRVYPNGTRLTSTNYLPHHFWAMGAQLVALNWQTCDAGFAFNAAMFARNGRSGYILKPEALRSKHKELLAQKDRHILQLTILSGQSLPLPSDVEIDESRLYIEVTVHAPGIDAAKSVSSVGVKASSNSSGSSTSPDSCSIRTKAIVGNAYNPAWKESLRLSFDTYRGLLDLAFVKIEIKNAVTLGDDVTFAHYYASLGSLEQGYRYLPLFDSQMSQYLFSTLFVKIDLTV</sequence>
<dbReference type="CDD" id="cd00275">
    <property type="entry name" value="C2_PLC_like"/>
    <property type="match status" value="1"/>
</dbReference>
<dbReference type="InterPro" id="IPR002048">
    <property type="entry name" value="EF_hand_dom"/>
</dbReference>
<feature type="domain" description="PI-PLC Y-box" evidence="7">
    <location>
        <begin position="602"/>
        <end position="717"/>
    </location>
</feature>
<dbReference type="InterPro" id="IPR001192">
    <property type="entry name" value="PI-PLC_fam"/>
</dbReference>
<dbReference type="GO" id="GO:0051209">
    <property type="term" value="P:release of sequestered calcium ion into cytosol"/>
    <property type="evidence" value="ECO:0007669"/>
    <property type="project" value="TreeGrafter"/>
</dbReference>
<reference evidence="9" key="1">
    <citation type="submission" date="2020-04" db="EMBL/GenBank/DDBJ databases">
        <title>Analysis of mating type loci in Filobasidium floriforme.</title>
        <authorList>
            <person name="Nowrousian M."/>
        </authorList>
    </citation>
    <scope>NUCLEOTIDE SEQUENCE</scope>
    <source>
        <strain evidence="9">CBS 6242</strain>
    </source>
</reference>
<dbReference type="SUPFAM" id="SSF47473">
    <property type="entry name" value="EF-hand"/>
    <property type="match status" value="1"/>
</dbReference>
<keyword evidence="4 5" id="KW-0443">Lipid metabolism</keyword>
<dbReference type="InterPro" id="IPR000909">
    <property type="entry name" value="PLipase_C_PInositol-sp_X_dom"/>
</dbReference>
<dbReference type="PROSITE" id="PS50007">
    <property type="entry name" value="PIPLC_X_DOMAIN"/>
    <property type="match status" value="1"/>
</dbReference>
<evidence type="ECO:0000259" key="7">
    <source>
        <dbReference type="PROSITE" id="PS50008"/>
    </source>
</evidence>
<evidence type="ECO:0000256" key="3">
    <source>
        <dbReference type="ARBA" id="ARBA00022963"/>
    </source>
</evidence>
<dbReference type="AlphaFoldDB" id="A0A8K0JKL8"/>
<evidence type="ECO:0000256" key="6">
    <source>
        <dbReference type="SAM" id="MobiDB-lite"/>
    </source>
</evidence>
<dbReference type="InterPro" id="IPR035892">
    <property type="entry name" value="C2_domain_sf"/>
</dbReference>
<dbReference type="PROSITE" id="PS50222">
    <property type="entry name" value="EF_HAND_2"/>
    <property type="match status" value="1"/>
</dbReference>
<feature type="region of interest" description="Disordered" evidence="6">
    <location>
        <begin position="507"/>
        <end position="589"/>
    </location>
</feature>
<keyword evidence="3 5" id="KW-0442">Lipid degradation</keyword>
<dbReference type="GO" id="GO:0048015">
    <property type="term" value="P:phosphatidylinositol-mediated signaling"/>
    <property type="evidence" value="ECO:0007669"/>
    <property type="project" value="TreeGrafter"/>
</dbReference>
<dbReference type="SMART" id="SM00148">
    <property type="entry name" value="PLCXc"/>
    <property type="match status" value="1"/>
</dbReference>
<comment type="caution">
    <text evidence="9">The sequence shown here is derived from an EMBL/GenBank/DDBJ whole genome shotgun (WGS) entry which is preliminary data.</text>
</comment>
<feature type="compositionally biased region" description="Polar residues" evidence="6">
    <location>
        <begin position="294"/>
        <end position="304"/>
    </location>
</feature>
<feature type="region of interest" description="Disordered" evidence="6">
    <location>
        <begin position="294"/>
        <end position="313"/>
    </location>
</feature>
<proteinExistence type="predicted"/>
<evidence type="ECO:0000259" key="8">
    <source>
        <dbReference type="PROSITE" id="PS50222"/>
    </source>
</evidence>
<dbReference type="CDD" id="cd15898">
    <property type="entry name" value="EFh_PI-PLC"/>
    <property type="match status" value="1"/>
</dbReference>
<keyword evidence="10" id="KW-1185">Reference proteome</keyword>
<dbReference type="CDD" id="cd08558">
    <property type="entry name" value="PI-PLCc_eukaryota"/>
    <property type="match status" value="1"/>
</dbReference>
<dbReference type="SUPFAM" id="SSF51695">
    <property type="entry name" value="PLC-like phosphodiesterases"/>
    <property type="match status" value="1"/>
</dbReference>
<dbReference type="PRINTS" id="PR00390">
    <property type="entry name" value="PHPHLIPASEC"/>
</dbReference>
<dbReference type="InterPro" id="IPR011992">
    <property type="entry name" value="EF-hand-dom_pair"/>
</dbReference>
<dbReference type="GO" id="GO:0016042">
    <property type="term" value="P:lipid catabolic process"/>
    <property type="evidence" value="ECO:0007669"/>
    <property type="project" value="UniProtKB-KW"/>
</dbReference>
<evidence type="ECO:0000256" key="5">
    <source>
        <dbReference type="RuleBase" id="RU361133"/>
    </source>
</evidence>
<accession>A0A8K0JKL8</accession>
<dbReference type="SUPFAM" id="SSF50729">
    <property type="entry name" value="PH domain-like"/>
    <property type="match status" value="1"/>
</dbReference>
<evidence type="ECO:0000256" key="2">
    <source>
        <dbReference type="ARBA" id="ARBA00022801"/>
    </source>
</evidence>